<gene>
    <name evidence="1" type="ORF">NFG58_17070</name>
</gene>
<dbReference type="RefSeq" id="WP_045991267.1">
    <property type="nucleotide sequence ID" value="NZ_CP098827.1"/>
</dbReference>
<name>A0AAU7KF59_9GAMM</name>
<accession>A0AAU7KF59</accession>
<dbReference type="EMBL" id="CP098827">
    <property type="protein sequence ID" value="XBO70311.1"/>
    <property type="molecule type" value="Genomic_DNA"/>
</dbReference>
<organism evidence="1">
    <name type="scientific">Halomonas sp. RT37</name>
    <dbReference type="NCBI Taxonomy" id="2950872"/>
    <lineage>
        <taxon>Bacteria</taxon>
        <taxon>Pseudomonadati</taxon>
        <taxon>Pseudomonadota</taxon>
        <taxon>Gammaproteobacteria</taxon>
        <taxon>Oceanospirillales</taxon>
        <taxon>Halomonadaceae</taxon>
        <taxon>Halomonas</taxon>
    </lineage>
</organism>
<protein>
    <submittedName>
        <fullName evidence="1">Uncharacterized protein</fullName>
    </submittedName>
</protein>
<proteinExistence type="predicted"/>
<dbReference type="AlphaFoldDB" id="A0AAU7KF59"/>
<reference evidence="1" key="1">
    <citation type="submission" date="2022-06" db="EMBL/GenBank/DDBJ databases">
        <title>A novel DMS-producing enzyme.</title>
        <authorList>
            <person name="Zhang Y."/>
        </authorList>
    </citation>
    <scope>NUCLEOTIDE SEQUENCE</scope>
    <source>
        <strain evidence="1">RT37</strain>
    </source>
</reference>
<evidence type="ECO:0000313" key="1">
    <source>
        <dbReference type="EMBL" id="XBO70311.1"/>
    </source>
</evidence>
<sequence length="100" mass="11364">MKVYKPQWQCTLNVTEGAEQTASWKNRLAWQLRQMADRLEGGRRTLILDVDVQPSIAKDDVDRCLGKGFALSQTLMTELAQQAACEDIMRDAKAELYESD</sequence>